<dbReference type="GO" id="GO:0003735">
    <property type="term" value="F:structural constituent of ribosome"/>
    <property type="evidence" value="ECO:0007669"/>
    <property type="project" value="InterPro"/>
</dbReference>
<dbReference type="GO" id="GO:1990904">
    <property type="term" value="C:ribonucleoprotein complex"/>
    <property type="evidence" value="ECO:0007669"/>
    <property type="project" value="UniProtKB-KW"/>
</dbReference>
<dbReference type="NCBIfam" id="TIGR00012">
    <property type="entry name" value="L29"/>
    <property type="match status" value="1"/>
</dbReference>
<accession>A0A1F6DS88</accession>
<organism evidence="6 7">
    <name type="scientific">Candidatus Kaiserbacteria bacterium RIFCSPHIGHO2_02_FULL_55_17</name>
    <dbReference type="NCBI Taxonomy" id="1798496"/>
    <lineage>
        <taxon>Bacteria</taxon>
        <taxon>Candidatus Kaiseribacteriota</taxon>
    </lineage>
</organism>
<dbReference type="Proteomes" id="UP000177232">
    <property type="component" value="Unassembled WGS sequence"/>
</dbReference>
<comment type="similarity">
    <text evidence="1">Belongs to the universal ribosomal protein uL29 family.</text>
</comment>
<reference evidence="6 7" key="1">
    <citation type="journal article" date="2016" name="Nat. Commun.">
        <title>Thousands of microbial genomes shed light on interconnected biogeochemical processes in an aquifer system.</title>
        <authorList>
            <person name="Anantharaman K."/>
            <person name="Brown C.T."/>
            <person name="Hug L.A."/>
            <person name="Sharon I."/>
            <person name="Castelle C.J."/>
            <person name="Probst A.J."/>
            <person name="Thomas B.C."/>
            <person name="Singh A."/>
            <person name="Wilkins M.J."/>
            <person name="Karaoz U."/>
            <person name="Brodie E.L."/>
            <person name="Williams K.H."/>
            <person name="Hubbard S.S."/>
            <person name="Banfield J.F."/>
        </authorList>
    </citation>
    <scope>NUCLEOTIDE SEQUENCE [LARGE SCALE GENOMIC DNA]</scope>
</reference>
<sequence>MTKRDNMKEKTDQELAKLLIDARAALRTERFSAAGARAKDSNAPKKLRAMIACILTEQSARAFRSSKSVAG</sequence>
<evidence type="ECO:0000256" key="3">
    <source>
        <dbReference type="ARBA" id="ARBA00023274"/>
    </source>
</evidence>
<dbReference type="GO" id="GO:0005840">
    <property type="term" value="C:ribosome"/>
    <property type="evidence" value="ECO:0007669"/>
    <property type="project" value="UniProtKB-KW"/>
</dbReference>
<evidence type="ECO:0000256" key="1">
    <source>
        <dbReference type="ARBA" id="ARBA00009254"/>
    </source>
</evidence>
<dbReference type="STRING" id="1798496.A3C94_00260"/>
<proteinExistence type="inferred from homology"/>
<name>A0A1F6DS88_9BACT</name>
<dbReference type="Gene3D" id="1.10.287.310">
    <property type="match status" value="1"/>
</dbReference>
<dbReference type="InterPro" id="IPR001854">
    <property type="entry name" value="Ribosomal_uL29"/>
</dbReference>
<comment type="caution">
    <text evidence="6">The sequence shown here is derived from an EMBL/GenBank/DDBJ whole genome shotgun (WGS) entry which is preliminary data.</text>
</comment>
<dbReference type="SUPFAM" id="SSF46561">
    <property type="entry name" value="Ribosomal protein L29 (L29p)"/>
    <property type="match status" value="1"/>
</dbReference>
<dbReference type="GO" id="GO:0006412">
    <property type="term" value="P:translation"/>
    <property type="evidence" value="ECO:0007669"/>
    <property type="project" value="InterPro"/>
</dbReference>
<evidence type="ECO:0000313" key="7">
    <source>
        <dbReference type="Proteomes" id="UP000177232"/>
    </source>
</evidence>
<evidence type="ECO:0000256" key="5">
    <source>
        <dbReference type="ARBA" id="ARBA00035476"/>
    </source>
</evidence>
<protein>
    <recommendedName>
        <fullName evidence="4">Large ribosomal subunit protein uL29</fullName>
    </recommendedName>
    <alternativeName>
        <fullName evidence="5">50S ribosomal protein L29</fullName>
    </alternativeName>
</protein>
<dbReference type="EMBL" id="MFLJ01000032">
    <property type="protein sequence ID" value="OGG64150.1"/>
    <property type="molecule type" value="Genomic_DNA"/>
</dbReference>
<dbReference type="InterPro" id="IPR036049">
    <property type="entry name" value="Ribosomal_uL29_sf"/>
</dbReference>
<evidence type="ECO:0000256" key="2">
    <source>
        <dbReference type="ARBA" id="ARBA00022980"/>
    </source>
</evidence>
<evidence type="ECO:0000313" key="6">
    <source>
        <dbReference type="EMBL" id="OGG64150.1"/>
    </source>
</evidence>
<keyword evidence="2 6" id="KW-0689">Ribosomal protein</keyword>
<gene>
    <name evidence="6" type="ORF">A3C94_00260</name>
</gene>
<dbReference type="Pfam" id="PF00831">
    <property type="entry name" value="Ribosomal_L29"/>
    <property type="match status" value="1"/>
</dbReference>
<evidence type="ECO:0000256" key="4">
    <source>
        <dbReference type="ARBA" id="ARBA00035204"/>
    </source>
</evidence>
<dbReference type="AlphaFoldDB" id="A0A1F6DS88"/>
<keyword evidence="3" id="KW-0687">Ribonucleoprotein</keyword>